<name>A0A1L9TN92_9EURO</name>
<sequence>MSLVWNHAPHRSMVVSLRAAHFSSRSLRKQCSYSTSFRPIYAKSLDSPTDAFLSPSSPTQRDAVIHARGDWAHPSSCEFWCTSRLIQSRLNQQSSPLAKVPEPWAPVYERGGELHNADPSPTRASQSQRANRGNTQKDDSTIDGPREPTKLPSRIQGPTYYLIDTIQNRALSSTNPDDSNWTFSGKSRTPLRAPLTWRQRRALQRTHETSLQKITADYIDLVEPVLRGRNNARIPGASLPALELDYNLQRMLRGDYIDYLTARQYSVTDVMAWAWVLTSNTTYEATLRIYFLEAGRGDKATASSPSVPTFIPLLLLLQEIDLKTFRLLLVYCLHIVAGRPIPHLDRALHSISNHAISKHLRNIAHTKAIPSMDHSTCAKLVVRLLSHARRLWPEAQLPIAQAFAFHLRTTQSKGTHFVTKKLNKFIRLLSLPSGPRPFVSASIQQQAQFELLKAVADKYTVSPITRRGYQGLASVQLAHKKTAAERESAELKTPSWPPWKEERSGIDSDKGMEGMRSRAIRVISQMREAGYPYSLWEEVSGILAGWDTDNSPTIQTRTLARPPEHLRGKSGNQGHHAIWEARIRATRTVREAWACFTSYESWGHTAHASVYVAMGEKLVFETKAAREKSDQSRFALPGDGPEVFPEPASARDWIYTPTEPPTLSAFLKKMLSQGFRPSGRFLALLLHNAPTFHVGLDCLNCSDLTNQQLRVLFSFGDEVPDNDAEAQRALDGLPEYIVSAFIRFLCRFSVVTRHSSRVDDIITADAFPIITNNWPMAPSHIPTLFAYTDNHRHRRKGWYSKLLSHAIRLLQKRNSSNPQGWVQLLAGLRSTRIIGGSSNINRHTQMVLAWHEILVVLKWLDERNIEIGSEGFQILCTSFSKAVVAGVKDQYSTEKGLKILATAAQGNVLHPELVPPSFEVMVEHGLETLKRQFDRLVLLDPKTSPMFESFRLSLEGQTESQVSVPTLAHVPSPPVLHAFVRSLGLAEDSDGLLNLLRWMSQHSSVLKQMSDEYSNGSIVMRRTIVAVRMFLEGYWGRRPLARTQYQSGFEDHVTPSESSMPTFSDPTVQEAYDIVSTTELWGPWPSDEEVWDYLAHMEQ</sequence>
<dbReference type="OrthoDB" id="410701at2759"/>
<dbReference type="EMBL" id="KV878584">
    <property type="protein sequence ID" value="OJJ60880.1"/>
    <property type="molecule type" value="Genomic_DNA"/>
</dbReference>
<evidence type="ECO:0000313" key="2">
    <source>
        <dbReference type="EMBL" id="OJJ60880.1"/>
    </source>
</evidence>
<evidence type="ECO:0000256" key="1">
    <source>
        <dbReference type="SAM" id="MobiDB-lite"/>
    </source>
</evidence>
<gene>
    <name evidence="2" type="ORF">ASPSYDRAFT_173783</name>
</gene>
<protein>
    <submittedName>
        <fullName evidence="2">Uncharacterized protein</fullName>
    </submittedName>
</protein>
<feature type="region of interest" description="Disordered" evidence="1">
    <location>
        <begin position="109"/>
        <end position="155"/>
    </location>
</feature>
<dbReference type="VEuPathDB" id="FungiDB:ASPSYDRAFT_173783"/>
<feature type="region of interest" description="Disordered" evidence="1">
    <location>
        <begin position="486"/>
        <end position="511"/>
    </location>
</feature>
<dbReference type="RefSeq" id="XP_040704686.1">
    <property type="nucleotide sequence ID" value="XM_040843443.1"/>
</dbReference>
<dbReference type="AlphaFoldDB" id="A0A1L9TN92"/>
<dbReference type="GeneID" id="63759516"/>
<accession>A0A1L9TN92</accession>
<keyword evidence="3" id="KW-1185">Reference proteome</keyword>
<proteinExistence type="predicted"/>
<reference evidence="3" key="1">
    <citation type="journal article" date="2017" name="Genome Biol.">
        <title>Comparative genomics reveals high biological diversity and specific adaptations in the industrially and medically important fungal genus Aspergillus.</title>
        <authorList>
            <person name="de Vries R.P."/>
            <person name="Riley R."/>
            <person name="Wiebenga A."/>
            <person name="Aguilar-Osorio G."/>
            <person name="Amillis S."/>
            <person name="Uchima C.A."/>
            <person name="Anderluh G."/>
            <person name="Asadollahi M."/>
            <person name="Askin M."/>
            <person name="Barry K."/>
            <person name="Battaglia E."/>
            <person name="Bayram O."/>
            <person name="Benocci T."/>
            <person name="Braus-Stromeyer S.A."/>
            <person name="Caldana C."/>
            <person name="Canovas D."/>
            <person name="Cerqueira G.C."/>
            <person name="Chen F."/>
            <person name="Chen W."/>
            <person name="Choi C."/>
            <person name="Clum A."/>
            <person name="Dos Santos R.A."/>
            <person name="Damasio A.R."/>
            <person name="Diallinas G."/>
            <person name="Emri T."/>
            <person name="Fekete E."/>
            <person name="Flipphi M."/>
            <person name="Freyberg S."/>
            <person name="Gallo A."/>
            <person name="Gournas C."/>
            <person name="Habgood R."/>
            <person name="Hainaut M."/>
            <person name="Harispe M.L."/>
            <person name="Henrissat B."/>
            <person name="Hilden K.S."/>
            <person name="Hope R."/>
            <person name="Hossain A."/>
            <person name="Karabika E."/>
            <person name="Karaffa L."/>
            <person name="Karanyi Z."/>
            <person name="Krasevec N."/>
            <person name="Kuo A."/>
            <person name="Kusch H."/>
            <person name="LaButti K."/>
            <person name="Lagendijk E.L."/>
            <person name="Lapidus A."/>
            <person name="Levasseur A."/>
            <person name="Lindquist E."/>
            <person name="Lipzen A."/>
            <person name="Logrieco A.F."/>
            <person name="MacCabe A."/>
            <person name="Maekelae M.R."/>
            <person name="Malavazi I."/>
            <person name="Melin P."/>
            <person name="Meyer V."/>
            <person name="Mielnichuk N."/>
            <person name="Miskei M."/>
            <person name="Molnar A.P."/>
            <person name="Mule G."/>
            <person name="Ngan C.Y."/>
            <person name="Orejas M."/>
            <person name="Orosz E."/>
            <person name="Ouedraogo J.P."/>
            <person name="Overkamp K.M."/>
            <person name="Park H.-S."/>
            <person name="Perrone G."/>
            <person name="Piumi F."/>
            <person name="Punt P.J."/>
            <person name="Ram A.F."/>
            <person name="Ramon A."/>
            <person name="Rauscher S."/>
            <person name="Record E."/>
            <person name="Riano-Pachon D.M."/>
            <person name="Robert V."/>
            <person name="Roehrig J."/>
            <person name="Ruller R."/>
            <person name="Salamov A."/>
            <person name="Salih N.S."/>
            <person name="Samson R.A."/>
            <person name="Sandor E."/>
            <person name="Sanguinetti M."/>
            <person name="Schuetze T."/>
            <person name="Sepcic K."/>
            <person name="Shelest E."/>
            <person name="Sherlock G."/>
            <person name="Sophianopoulou V."/>
            <person name="Squina F.M."/>
            <person name="Sun H."/>
            <person name="Susca A."/>
            <person name="Todd R.B."/>
            <person name="Tsang A."/>
            <person name="Unkles S.E."/>
            <person name="van de Wiele N."/>
            <person name="van Rossen-Uffink D."/>
            <person name="Oliveira J.V."/>
            <person name="Vesth T.C."/>
            <person name="Visser J."/>
            <person name="Yu J.-H."/>
            <person name="Zhou M."/>
            <person name="Andersen M.R."/>
            <person name="Archer D.B."/>
            <person name="Baker S.E."/>
            <person name="Benoit I."/>
            <person name="Brakhage A.A."/>
            <person name="Braus G.H."/>
            <person name="Fischer R."/>
            <person name="Frisvad J.C."/>
            <person name="Goldman G.H."/>
            <person name="Houbraken J."/>
            <person name="Oakley B."/>
            <person name="Pocsi I."/>
            <person name="Scazzocchio C."/>
            <person name="Seiboth B."/>
            <person name="vanKuyk P.A."/>
            <person name="Wortman J."/>
            <person name="Dyer P.S."/>
            <person name="Grigoriev I.V."/>
        </authorList>
    </citation>
    <scope>NUCLEOTIDE SEQUENCE [LARGE SCALE GENOMIC DNA]</scope>
    <source>
        <strain evidence="3">CBS 593.65</strain>
    </source>
</reference>
<feature type="compositionally biased region" description="Polar residues" evidence="1">
    <location>
        <begin position="122"/>
        <end position="134"/>
    </location>
</feature>
<evidence type="ECO:0000313" key="3">
    <source>
        <dbReference type="Proteomes" id="UP000184356"/>
    </source>
</evidence>
<organism evidence="2 3">
    <name type="scientific">Aspergillus sydowii CBS 593.65</name>
    <dbReference type="NCBI Taxonomy" id="1036612"/>
    <lineage>
        <taxon>Eukaryota</taxon>
        <taxon>Fungi</taxon>
        <taxon>Dikarya</taxon>
        <taxon>Ascomycota</taxon>
        <taxon>Pezizomycotina</taxon>
        <taxon>Eurotiomycetes</taxon>
        <taxon>Eurotiomycetidae</taxon>
        <taxon>Eurotiales</taxon>
        <taxon>Aspergillaceae</taxon>
        <taxon>Aspergillus</taxon>
        <taxon>Aspergillus subgen. Nidulantes</taxon>
    </lineage>
</organism>
<dbReference type="Proteomes" id="UP000184356">
    <property type="component" value="Unassembled WGS sequence"/>
</dbReference>
<feature type="compositionally biased region" description="Basic and acidic residues" evidence="1">
    <location>
        <begin position="499"/>
        <end position="511"/>
    </location>
</feature>
<feature type="compositionally biased region" description="Basic and acidic residues" evidence="1">
    <location>
        <begin position="135"/>
        <end position="149"/>
    </location>
</feature>
<dbReference type="STRING" id="1036612.A0A1L9TN92"/>